<dbReference type="AlphaFoldDB" id="A0A0K2TQD1"/>
<protein>
    <submittedName>
        <fullName evidence="1">Uncharacterized protein</fullName>
    </submittedName>
</protein>
<accession>A0A0K2TQD1</accession>
<proteinExistence type="predicted"/>
<dbReference type="EMBL" id="HACA01010506">
    <property type="protein sequence ID" value="CDW27867.1"/>
    <property type="molecule type" value="Transcribed_RNA"/>
</dbReference>
<evidence type="ECO:0000313" key="1">
    <source>
        <dbReference type="EMBL" id="CDW27867.1"/>
    </source>
</evidence>
<organism evidence="1">
    <name type="scientific">Lepeophtheirus salmonis</name>
    <name type="common">Salmon louse</name>
    <name type="synonym">Caligus salmonis</name>
    <dbReference type="NCBI Taxonomy" id="72036"/>
    <lineage>
        <taxon>Eukaryota</taxon>
        <taxon>Metazoa</taxon>
        <taxon>Ecdysozoa</taxon>
        <taxon>Arthropoda</taxon>
        <taxon>Crustacea</taxon>
        <taxon>Multicrustacea</taxon>
        <taxon>Hexanauplia</taxon>
        <taxon>Copepoda</taxon>
        <taxon>Siphonostomatoida</taxon>
        <taxon>Caligidae</taxon>
        <taxon>Lepeophtheirus</taxon>
    </lineage>
</organism>
<feature type="non-terminal residue" evidence="1">
    <location>
        <position position="1"/>
    </location>
</feature>
<name>A0A0K2TQD1_LEPSM</name>
<reference evidence="1" key="1">
    <citation type="submission" date="2014-05" db="EMBL/GenBank/DDBJ databases">
        <authorList>
            <person name="Chronopoulou M."/>
        </authorList>
    </citation>
    <scope>NUCLEOTIDE SEQUENCE</scope>
    <source>
        <tissue evidence="1">Whole organism</tissue>
    </source>
</reference>
<sequence length="90" mass="10340">HVHIWFTITNCVLHFKTYPSLPAYVLGTTGSPLNTQTLRSQDIDDEDIGWLFLKLVENNLLPCEAFFLVYRLEGLMRGSLVDLKAKIFLK</sequence>